<feature type="domain" description="Sulfotransferase" evidence="11">
    <location>
        <begin position="633"/>
        <end position="915"/>
    </location>
</feature>
<dbReference type="PANTHER" id="PTHR15532:SF2">
    <property type="entry name" value="DERMATAN-SULFATE EPIMERASE-LIKE PROTEIN"/>
    <property type="match status" value="1"/>
</dbReference>
<evidence type="ECO:0000256" key="3">
    <source>
        <dbReference type="ARBA" id="ARBA00022692"/>
    </source>
</evidence>
<feature type="chain" id="PRO_5046738264" evidence="10">
    <location>
        <begin position="22"/>
        <end position="963"/>
    </location>
</feature>
<evidence type="ECO:0000256" key="5">
    <source>
        <dbReference type="ARBA" id="ARBA00022989"/>
    </source>
</evidence>
<evidence type="ECO:0000256" key="8">
    <source>
        <dbReference type="ARBA" id="ARBA00023235"/>
    </source>
</evidence>
<sequence length="963" mass="110448">MAPCCMGRAAILFSVLTLGAAFSGVFNSSYKDAFTDYLDLSQQQKLNYYNTNTHQTSDVLNLHPNLFFDAGEVQGLRQKSSTTHIHIFKIIRNAVMAMLSTPQLYLPPVKHEDFSAKWNEIYGNNLPPLAFYCLLCPGDTAAFQFAVEFMDRMAAYPDWGVTTAPNDEVPIAHSLTGFATAFDFLYASLTTSRKDTYLKKIRAVTKEIYEFSKIRDGSLDEGVAYGSYTAKSITQYVFLAKRHFSIDNTENNWLKQHFWFYYATLLPGFQRTVGIADSNYNWFYGPESQLVFLDTFGQLGECEKWLRWMDDKVGEAAGEVIAASHHKDMMFVSGEAVSAYSSAMKLKSVYRALLLLNSQTLLVIDHIERQKDSPVNWVSAFFHNLDIDFKYVPYRFMDRFNGALMDVWDAHYKMFWFDRHGNSPVARIQEAEQAAEFKTRWTQFVNVTFQMDSTVTRMAYIFHGPYVKLSNCRFIDDSKQGLRLAVNINNTEKIVSVVTNYQDISARFSYLGFGGYAQVEDLHHVTRFGLGTDVVLKQSTVNTTIFHFGLTVNLIAGVILCVAIGFMALQRRFYSCFNKFLRCALITVIILWITELLFVSTYCNQPLCGVKWIKASTDTDAKQSYSQFFYLPTVVITSLPGSGAEMLKHLFYNSSDFIYIRIPSGRFKMIQGWFHSICHNTKLHLQNIQLNEVRGSRLSQRTTVVKDKSKKIRRKEPLAEHRSRVKRSLDRDAEYIRELRRHLSAHQSARVVVSLNSGSWTLKLPFIQEVIGPSTKALYVIRDPRAWIYLMLYNSKPSLYSLRNIHQHLSMAFKEEDNNDKCNSNSRYAPEYESLRRLLSSSESNAVSLLAHLWLANTAASLRINQDLSTVNYLLIKFEDIVQFPQETAEEIHVFLGVPLAPARLNEIIFTTSTNLFNLPYEGDISPTNINIWKQNMPRKDIRVIEDICWSVMNQLGYAKFTN</sequence>
<dbReference type="EMBL" id="JAAWVQ010053448">
    <property type="protein sequence ID" value="MBN3275735.1"/>
    <property type="molecule type" value="Genomic_DNA"/>
</dbReference>
<evidence type="ECO:0000313" key="12">
    <source>
        <dbReference type="EMBL" id="MBN3275735.1"/>
    </source>
</evidence>
<evidence type="ECO:0000256" key="6">
    <source>
        <dbReference type="ARBA" id="ARBA00023136"/>
    </source>
</evidence>
<keyword evidence="5 9" id="KW-1133">Transmembrane helix</keyword>
<gene>
    <name evidence="12" type="primary">Dsel</name>
    <name evidence="12" type="ORF">GTO93_0022427</name>
</gene>
<evidence type="ECO:0000256" key="4">
    <source>
        <dbReference type="ARBA" id="ARBA00022729"/>
    </source>
</evidence>
<comment type="subcellular location">
    <subcellularLocation>
        <location evidence="1">Membrane</location>
        <topology evidence="1">Multi-pass membrane protein</topology>
    </subcellularLocation>
</comment>
<dbReference type="Gene3D" id="3.40.50.300">
    <property type="entry name" value="P-loop containing nucleotide triphosphate hydrolases"/>
    <property type="match status" value="1"/>
</dbReference>
<keyword evidence="3 9" id="KW-0812">Transmembrane</keyword>
<feature type="signal peptide" evidence="10">
    <location>
        <begin position="1"/>
        <end position="21"/>
    </location>
</feature>
<dbReference type="InterPro" id="IPR027417">
    <property type="entry name" value="P-loop_NTPase"/>
</dbReference>
<comment type="caution">
    <text evidence="12">The sequence shown here is derived from an EMBL/GenBank/DDBJ whole genome shotgun (WGS) entry which is preliminary data.</text>
</comment>
<keyword evidence="8" id="KW-0413">Isomerase</keyword>
<keyword evidence="6 9" id="KW-0472">Membrane</keyword>
<evidence type="ECO:0000256" key="10">
    <source>
        <dbReference type="SAM" id="SignalP"/>
    </source>
</evidence>
<protein>
    <submittedName>
        <fullName evidence="12">DSEL protein</fullName>
    </submittedName>
</protein>
<feature type="transmembrane region" description="Helical" evidence="9">
    <location>
        <begin position="545"/>
        <end position="568"/>
    </location>
</feature>
<evidence type="ECO:0000259" key="11">
    <source>
        <dbReference type="Pfam" id="PF00685"/>
    </source>
</evidence>
<comment type="similarity">
    <text evidence="2">Belongs to the dermatan-sulfate isomerase family.</text>
</comment>
<feature type="transmembrane region" description="Helical" evidence="9">
    <location>
        <begin position="580"/>
        <end position="599"/>
    </location>
</feature>
<dbReference type="Proteomes" id="UP001166093">
    <property type="component" value="Unassembled WGS sequence"/>
</dbReference>
<keyword evidence="7" id="KW-0325">Glycoprotein</keyword>
<organism evidence="12 13">
    <name type="scientific">Polyodon spathula</name>
    <name type="common">North American paddlefish</name>
    <name type="synonym">Squalus spathula</name>
    <dbReference type="NCBI Taxonomy" id="7913"/>
    <lineage>
        <taxon>Eukaryota</taxon>
        <taxon>Metazoa</taxon>
        <taxon>Chordata</taxon>
        <taxon>Craniata</taxon>
        <taxon>Vertebrata</taxon>
        <taxon>Euteleostomi</taxon>
        <taxon>Actinopterygii</taxon>
        <taxon>Chondrostei</taxon>
        <taxon>Acipenseriformes</taxon>
        <taxon>Polyodontidae</taxon>
        <taxon>Polyodon</taxon>
    </lineage>
</organism>
<feature type="non-terminal residue" evidence="12">
    <location>
        <position position="1"/>
    </location>
</feature>
<evidence type="ECO:0000256" key="2">
    <source>
        <dbReference type="ARBA" id="ARBA00006556"/>
    </source>
</evidence>
<evidence type="ECO:0000256" key="7">
    <source>
        <dbReference type="ARBA" id="ARBA00023180"/>
    </source>
</evidence>
<dbReference type="SUPFAM" id="SSF52540">
    <property type="entry name" value="P-loop containing nucleoside triphosphate hydrolases"/>
    <property type="match status" value="1"/>
</dbReference>
<dbReference type="InterPro" id="IPR052447">
    <property type="entry name" value="Dermatan-Sulfate_Isomerase"/>
</dbReference>
<evidence type="ECO:0000256" key="9">
    <source>
        <dbReference type="SAM" id="Phobius"/>
    </source>
</evidence>
<keyword evidence="13" id="KW-1185">Reference proteome</keyword>
<name>A0ABS2XN49_POLSP</name>
<dbReference type="InterPro" id="IPR000863">
    <property type="entry name" value="Sulfotransferase_dom"/>
</dbReference>
<keyword evidence="4 10" id="KW-0732">Signal</keyword>
<dbReference type="Pfam" id="PF00685">
    <property type="entry name" value="Sulfotransfer_1"/>
    <property type="match status" value="1"/>
</dbReference>
<proteinExistence type="inferred from homology"/>
<evidence type="ECO:0000313" key="13">
    <source>
        <dbReference type="Proteomes" id="UP001166093"/>
    </source>
</evidence>
<reference evidence="12" key="1">
    <citation type="journal article" date="2021" name="Cell">
        <title>Tracing the genetic footprints of vertebrate landing in non-teleost ray-finned fishes.</title>
        <authorList>
            <person name="Bi X."/>
            <person name="Wang K."/>
            <person name="Yang L."/>
            <person name="Pan H."/>
            <person name="Jiang H."/>
            <person name="Wei Q."/>
            <person name="Fang M."/>
            <person name="Yu H."/>
            <person name="Zhu C."/>
            <person name="Cai Y."/>
            <person name="He Y."/>
            <person name="Gan X."/>
            <person name="Zeng H."/>
            <person name="Yu D."/>
            <person name="Zhu Y."/>
            <person name="Jiang H."/>
            <person name="Qiu Q."/>
            <person name="Yang H."/>
            <person name="Zhang Y.E."/>
            <person name="Wang W."/>
            <person name="Zhu M."/>
            <person name="He S."/>
            <person name="Zhang G."/>
        </authorList>
    </citation>
    <scope>NUCLEOTIDE SEQUENCE</scope>
    <source>
        <strain evidence="12">Pddl_001</strain>
    </source>
</reference>
<dbReference type="PANTHER" id="PTHR15532">
    <property type="match status" value="1"/>
</dbReference>
<dbReference type="Gene3D" id="1.50.10.100">
    <property type="entry name" value="Chondroitin AC/alginate lyase"/>
    <property type="match status" value="2"/>
</dbReference>
<accession>A0ABS2XN49</accession>
<feature type="non-terminal residue" evidence="12">
    <location>
        <position position="963"/>
    </location>
</feature>
<dbReference type="InterPro" id="IPR008929">
    <property type="entry name" value="Chondroitin_lyas"/>
</dbReference>
<evidence type="ECO:0000256" key="1">
    <source>
        <dbReference type="ARBA" id="ARBA00004141"/>
    </source>
</evidence>